<keyword evidence="2 6" id="KW-0479">Metal-binding</keyword>
<comment type="cofactor">
    <cofactor evidence="1 6">
        <name>Mg(2+)</name>
        <dbReference type="ChEBI" id="CHEBI:18420"/>
    </cofactor>
</comment>
<dbReference type="InterPro" id="IPR047945">
    <property type="entry name" value="MIB_synthase"/>
</dbReference>
<organism evidence="8 9">
    <name type="scientific">Pendulispora rubella</name>
    <dbReference type="NCBI Taxonomy" id="2741070"/>
    <lineage>
        <taxon>Bacteria</taxon>
        <taxon>Pseudomonadati</taxon>
        <taxon>Myxococcota</taxon>
        <taxon>Myxococcia</taxon>
        <taxon>Myxococcales</taxon>
        <taxon>Sorangiineae</taxon>
        <taxon>Pendulisporaceae</taxon>
        <taxon>Pendulispora</taxon>
    </lineage>
</organism>
<evidence type="ECO:0000256" key="1">
    <source>
        <dbReference type="ARBA" id="ARBA00001946"/>
    </source>
</evidence>
<dbReference type="Proteomes" id="UP001374803">
    <property type="component" value="Chromosome"/>
</dbReference>
<protein>
    <recommendedName>
        <fullName evidence="6">Terpene synthase</fullName>
        <ecNumber evidence="6">4.2.3.-</ecNumber>
    </recommendedName>
</protein>
<dbReference type="EMBL" id="CP089983">
    <property type="protein sequence ID" value="WXB06342.1"/>
    <property type="molecule type" value="Genomic_DNA"/>
</dbReference>
<comment type="similarity">
    <text evidence="5">Belongs to the terpene synthase family. 2-methylisoborneol synthase subfamily.</text>
</comment>
<dbReference type="PANTHER" id="PTHR35201:SF4">
    <property type="entry name" value="BETA-PINACENE SYNTHASE-RELATED"/>
    <property type="match status" value="1"/>
</dbReference>
<keyword evidence="3 6" id="KW-0460">Magnesium</keyword>
<dbReference type="NCBIfam" id="NF041167">
    <property type="entry name" value="f2_encap_cargo2"/>
    <property type="match status" value="1"/>
</dbReference>
<dbReference type="InterPro" id="IPR034686">
    <property type="entry name" value="Terpene_cyclase-like_2"/>
</dbReference>
<gene>
    <name evidence="8" type="ORF">LVJ94_03660</name>
</gene>
<evidence type="ECO:0000256" key="2">
    <source>
        <dbReference type="ARBA" id="ARBA00022723"/>
    </source>
</evidence>
<dbReference type="EC" id="4.2.3.-" evidence="6"/>
<dbReference type="InterPro" id="IPR008949">
    <property type="entry name" value="Isoprenoid_synthase_dom_sf"/>
</dbReference>
<evidence type="ECO:0000256" key="5">
    <source>
        <dbReference type="ARBA" id="ARBA00035653"/>
    </source>
</evidence>
<proteinExistence type="inferred from homology"/>
<evidence type="ECO:0000256" key="3">
    <source>
        <dbReference type="ARBA" id="ARBA00022842"/>
    </source>
</evidence>
<dbReference type="SUPFAM" id="SSF48576">
    <property type="entry name" value="Terpenoid synthases"/>
    <property type="match status" value="1"/>
</dbReference>
<name>A0ABZ2LC58_9BACT</name>
<keyword evidence="9" id="KW-1185">Reference proteome</keyword>
<evidence type="ECO:0000313" key="8">
    <source>
        <dbReference type="EMBL" id="WXB06342.1"/>
    </source>
</evidence>
<dbReference type="SFLD" id="SFLDS00005">
    <property type="entry name" value="Isoprenoid_Synthase_Type_I"/>
    <property type="match status" value="1"/>
</dbReference>
<keyword evidence="6" id="KW-0456">Lyase</keyword>
<dbReference type="SFLD" id="SFLDG01020">
    <property type="entry name" value="Terpene_Cyclase_Like_2"/>
    <property type="match status" value="1"/>
</dbReference>
<evidence type="ECO:0000313" key="9">
    <source>
        <dbReference type="Proteomes" id="UP001374803"/>
    </source>
</evidence>
<evidence type="ECO:0000256" key="7">
    <source>
        <dbReference type="SAM" id="MobiDB-lite"/>
    </source>
</evidence>
<reference evidence="8" key="1">
    <citation type="submission" date="2021-12" db="EMBL/GenBank/DDBJ databases">
        <title>Discovery of the Pendulisporaceae a myxobacterial family with distinct sporulation behavior and unique specialized metabolism.</title>
        <authorList>
            <person name="Garcia R."/>
            <person name="Popoff A."/>
            <person name="Bader C.D."/>
            <person name="Loehr J."/>
            <person name="Walesch S."/>
            <person name="Walt C."/>
            <person name="Boldt J."/>
            <person name="Bunk B."/>
            <person name="Haeckl F.J.F.P.J."/>
            <person name="Gunesch A.P."/>
            <person name="Birkelbach J."/>
            <person name="Nuebel U."/>
            <person name="Pietschmann T."/>
            <person name="Bach T."/>
            <person name="Mueller R."/>
        </authorList>
    </citation>
    <scope>NUCLEOTIDE SEQUENCE</scope>
    <source>
        <strain evidence="8">MSr11367</strain>
    </source>
</reference>
<dbReference type="Pfam" id="PF19086">
    <property type="entry name" value="Terpene_syn_C_2"/>
    <property type="match status" value="1"/>
</dbReference>
<evidence type="ECO:0000256" key="4">
    <source>
        <dbReference type="ARBA" id="ARBA00035573"/>
    </source>
</evidence>
<dbReference type="RefSeq" id="WP_394835988.1">
    <property type="nucleotide sequence ID" value="NZ_CP089929.1"/>
</dbReference>
<comment type="catalytic activity">
    <reaction evidence="4">
        <text>(E)-2-methylgeranyl diphosphate + H2O = 2-methylisoborneol + diphosphate</text>
        <dbReference type="Rhea" id="RHEA:32571"/>
        <dbReference type="ChEBI" id="CHEBI:15377"/>
        <dbReference type="ChEBI" id="CHEBI:33019"/>
        <dbReference type="ChEBI" id="CHEBI:61984"/>
        <dbReference type="ChEBI" id="CHEBI:61987"/>
        <dbReference type="EC" id="4.2.3.118"/>
    </reaction>
</comment>
<sequence>MATMLVPTATHDAGKFASSLVADMRGAPSVALSDLFPGHGPPSPKPARSQVIVGPNGLGTSAARPIGTRHGESVPIPRAEPATITGPKGLGTSAARLIGGLHPHHAPKAAPEQGESVTVDQELLDRVGLSQLGASAAWVSPHQPDTPELFCPGPVRDDPALGQLVNDQLVAWAGEMGIYPGQLDHLRKCDFGRLMMLTHPATNDPDRLLAAAKVVIAEWASDDYYLDEEKFGADPATAAARYGLLYGIVDPVALPVRYAPQVDKHLEDDAIARAFRSGMEHLAKYTTTAQMARFQHQMAILFTTLDQNASWRLTKEQPAVWHYLVHRQHNSYLPPMILVDSIAGYELSPQEFYNPGVRRAVLMVGLAAVLLNDLYSASKESDDDISLPEAIIAEEKCTHREAIARTVEIHNELMQMFVAEAAVLSAAGSPALRRFFTDLWAWCGGSRQWHATTLRYHSDDAKRTNDKTQHADSTA</sequence>
<dbReference type="Gene3D" id="1.10.600.10">
    <property type="entry name" value="Farnesyl Diphosphate Synthase"/>
    <property type="match status" value="1"/>
</dbReference>
<evidence type="ECO:0000256" key="6">
    <source>
        <dbReference type="RuleBase" id="RU366034"/>
    </source>
</evidence>
<accession>A0ABZ2LC58</accession>
<feature type="region of interest" description="Disordered" evidence="7">
    <location>
        <begin position="61"/>
        <end position="87"/>
    </location>
</feature>
<dbReference type="PANTHER" id="PTHR35201">
    <property type="entry name" value="TERPENE SYNTHASE"/>
    <property type="match status" value="1"/>
</dbReference>